<comment type="caution">
    <text evidence="2">The sequence shown here is derived from an EMBL/GenBank/DDBJ whole genome shotgun (WGS) entry which is preliminary data.</text>
</comment>
<reference evidence="2" key="1">
    <citation type="submission" date="2021-08" db="EMBL/GenBank/DDBJ databases">
        <title>Hoeflea bacterium WL0058 sp. nov., isolated from the sediment.</title>
        <authorList>
            <person name="Wang L."/>
            <person name="Zhang D."/>
        </authorList>
    </citation>
    <scope>NUCLEOTIDE SEQUENCE</scope>
    <source>
        <strain evidence="2">WL0058</strain>
    </source>
</reference>
<proteinExistence type="predicted"/>
<accession>A0AAE2ZMX8</accession>
<name>A0AAE2ZMX8_9HYPH</name>
<evidence type="ECO:0000256" key="1">
    <source>
        <dbReference type="SAM" id="MobiDB-lite"/>
    </source>
</evidence>
<dbReference type="AlphaFoldDB" id="A0AAE2ZMX8"/>
<evidence type="ECO:0000313" key="3">
    <source>
        <dbReference type="Proteomes" id="UP001196509"/>
    </source>
</evidence>
<dbReference type="Proteomes" id="UP001196509">
    <property type="component" value="Unassembled WGS sequence"/>
</dbReference>
<dbReference type="EMBL" id="JAICBX010000002">
    <property type="protein sequence ID" value="MBW8637666.1"/>
    <property type="molecule type" value="Genomic_DNA"/>
</dbReference>
<evidence type="ECO:0000313" key="2">
    <source>
        <dbReference type="EMBL" id="MBW8637666.1"/>
    </source>
</evidence>
<dbReference type="RefSeq" id="WP_220228352.1">
    <property type="nucleotide sequence ID" value="NZ_JAICBX010000002.1"/>
</dbReference>
<organism evidence="2 3">
    <name type="scientific">Flavimaribacter sediminis</name>
    <dbReference type="NCBI Taxonomy" id="2865987"/>
    <lineage>
        <taxon>Bacteria</taxon>
        <taxon>Pseudomonadati</taxon>
        <taxon>Pseudomonadota</taxon>
        <taxon>Alphaproteobacteria</taxon>
        <taxon>Hyphomicrobiales</taxon>
        <taxon>Rhizobiaceae</taxon>
        <taxon>Flavimaribacter</taxon>
    </lineage>
</organism>
<keyword evidence="3" id="KW-1185">Reference proteome</keyword>
<protein>
    <submittedName>
        <fullName evidence="2">Uncharacterized protein</fullName>
    </submittedName>
</protein>
<feature type="compositionally biased region" description="Basic and acidic residues" evidence="1">
    <location>
        <begin position="53"/>
        <end position="67"/>
    </location>
</feature>
<feature type="region of interest" description="Disordered" evidence="1">
    <location>
        <begin position="53"/>
        <end position="73"/>
    </location>
</feature>
<sequence>MPSNTRETRVQIMFDEEELAAIDDWRFSQRMPSRAAAVRKLLRLGMQAAKLPMDPKTRSKDFGIVRDDDPDEI</sequence>
<gene>
    <name evidence="2" type="ORF">K1W69_10755</name>
</gene>